<evidence type="ECO:0000313" key="3">
    <source>
        <dbReference type="Proteomes" id="UP000179807"/>
    </source>
</evidence>
<dbReference type="EMBL" id="MLAK01000374">
    <property type="protein sequence ID" value="OHT14410.1"/>
    <property type="molecule type" value="Genomic_DNA"/>
</dbReference>
<proteinExistence type="predicted"/>
<sequence length="343" mass="40286">MHKWSYHLNFTFFLTYITICHIFHKMISNKSIKKSSKQSSSKGVKTKKVNNFSTAKNDTKKIKNEKEAKSKKLKSVKKSNTSPKKPLSNVQLREEDEVQNSMVELDFDSIKPVKKENSEIQITNLEERIGNCPNLGLFVVYCSLYKKFHVLESDSNFYNITNKYHPIKPQIKEEDEEEDKEEENRVNVCLFDRHINFCRHFIGQKEERDNFANGLDFLKKMNSFLFFLLNFDSIDEEIEKTLKEKLNLLAEKQIIKLTSTRFVFNVKEEKDIPEIIYSENENENMCYKLIWMMSNDSAIARDINGKIYKYENGKLEITDEMKLDGAEIVCYELSRQPPPSAES</sequence>
<accession>A0A1J4KTF1</accession>
<feature type="compositionally biased region" description="Basic and acidic residues" evidence="1">
    <location>
        <begin position="57"/>
        <end position="70"/>
    </location>
</feature>
<gene>
    <name evidence="2" type="ORF">TRFO_15187</name>
</gene>
<comment type="caution">
    <text evidence="2">The sequence shown here is derived from an EMBL/GenBank/DDBJ whole genome shotgun (WGS) entry which is preliminary data.</text>
</comment>
<protein>
    <submittedName>
        <fullName evidence="2">Uncharacterized protein</fullName>
    </submittedName>
</protein>
<dbReference type="RefSeq" id="XP_068367546.1">
    <property type="nucleotide sequence ID" value="XM_068498242.1"/>
</dbReference>
<name>A0A1J4KTF1_9EUKA</name>
<reference evidence="2" key="1">
    <citation type="submission" date="2016-10" db="EMBL/GenBank/DDBJ databases">
        <authorList>
            <person name="Benchimol M."/>
            <person name="Almeida L.G."/>
            <person name="Vasconcelos A.T."/>
            <person name="Perreira-Neves A."/>
            <person name="Rosa I.A."/>
            <person name="Tasca T."/>
            <person name="Bogo M.R."/>
            <person name="de Souza W."/>
        </authorList>
    </citation>
    <scope>NUCLEOTIDE SEQUENCE [LARGE SCALE GENOMIC DNA]</scope>
    <source>
        <strain evidence="2">K</strain>
    </source>
</reference>
<dbReference type="VEuPathDB" id="TrichDB:TRFO_15187"/>
<organism evidence="2 3">
    <name type="scientific">Tritrichomonas foetus</name>
    <dbReference type="NCBI Taxonomy" id="1144522"/>
    <lineage>
        <taxon>Eukaryota</taxon>
        <taxon>Metamonada</taxon>
        <taxon>Parabasalia</taxon>
        <taxon>Tritrichomonadida</taxon>
        <taxon>Tritrichomonadidae</taxon>
        <taxon>Tritrichomonas</taxon>
    </lineage>
</organism>
<dbReference type="GeneID" id="94832946"/>
<feature type="region of interest" description="Disordered" evidence="1">
    <location>
        <begin position="34"/>
        <end position="93"/>
    </location>
</feature>
<dbReference type="AlphaFoldDB" id="A0A1J4KTF1"/>
<keyword evidence="3" id="KW-1185">Reference proteome</keyword>
<dbReference type="Proteomes" id="UP000179807">
    <property type="component" value="Unassembled WGS sequence"/>
</dbReference>
<evidence type="ECO:0000256" key="1">
    <source>
        <dbReference type="SAM" id="MobiDB-lite"/>
    </source>
</evidence>
<evidence type="ECO:0000313" key="2">
    <source>
        <dbReference type="EMBL" id="OHT14410.1"/>
    </source>
</evidence>